<dbReference type="InParanoid" id="E9HT43"/>
<protein>
    <submittedName>
        <fullName evidence="1">Uncharacterized protein</fullName>
    </submittedName>
</protein>
<dbReference type="EMBL" id="GL732764">
    <property type="protein sequence ID" value="EFX65088.1"/>
    <property type="molecule type" value="Genomic_DNA"/>
</dbReference>
<dbReference type="HOGENOM" id="CLU_2160896_0_0_1"/>
<dbReference type="Proteomes" id="UP000000305">
    <property type="component" value="Unassembled WGS sequence"/>
</dbReference>
<evidence type="ECO:0000313" key="1">
    <source>
        <dbReference type="EMBL" id="EFX65088.1"/>
    </source>
</evidence>
<accession>E9HT43</accession>
<name>E9HT43_DAPPU</name>
<proteinExistence type="predicted"/>
<gene>
    <name evidence="1" type="ORF">DAPPUDRAFT_117566</name>
</gene>
<sequence>MYALFERAVRQRASRQVREGNGKIKALTKIRKTAISYTAIRIMLVTPAAALRTIVMCDEELVENAVIQLFDLSRRTQGEPLKKNGGVLREDAAQRRPLSKNLESLKDLKPYCPPRPEAEKHFTCTFQTKEHHFSLLK</sequence>
<dbReference type="AlphaFoldDB" id="E9HT43"/>
<dbReference type="KEGG" id="dpx:DAPPUDRAFT_117566"/>
<reference evidence="1 2" key="1">
    <citation type="journal article" date="2011" name="Science">
        <title>The ecoresponsive genome of Daphnia pulex.</title>
        <authorList>
            <person name="Colbourne J.K."/>
            <person name="Pfrender M.E."/>
            <person name="Gilbert D."/>
            <person name="Thomas W.K."/>
            <person name="Tucker A."/>
            <person name="Oakley T.H."/>
            <person name="Tokishita S."/>
            <person name="Aerts A."/>
            <person name="Arnold G.J."/>
            <person name="Basu M.K."/>
            <person name="Bauer D.J."/>
            <person name="Caceres C.E."/>
            <person name="Carmel L."/>
            <person name="Casola C."/>
            <person name="Choi J.H."/>
            <person name="Detter J.C."/>
            <person name="Dong Q."/>
            <person name="Dusheyko S."/>
            <person name="Eads B.D."/>
            <person name="Frohlich T."/>
            <person name="Geiler-Samerotte K.A."/>
            <person name="Gerlach D."/>
            <person name="Hatcher P."/>
            <person name="Jogdeo S."/>
            <person name="Krijgsveld J."/>
            <person name="Kriventseva E.V."/>
            <person name="Kultz D."/>
            <person name="Laforsch C."/>
            <person name="Lindquist E."/>
            <person name="Lopez J."/>
            <person name="Manak J.R."/>
            <person name="Muller J."/>
            <person name="Pangilinan J."/>
            <person name="Patwardhan R.P."/>
            <person name="Pitluck S."/>
            <person name="Pritham E.J."/>
            <person name="Rechtsteiner A."/>
            <person name="Rho M."/>
            <person name="Rogozin I.B."/>
            <person name="Sakarya O."/>
            <person name="Salamov A."/>
            <person name="Schaack S."/>
            <person name="Shapiro H."/>
            <person name="Shiga Y."/>
            <person name="Skalitzky C."/>
            <person name="Smith Z."/>
            <person name="Souvorov A."/>
            <person name="Sung W."/>
            <person name="Tang Z."/>
            <person name="Tsuchiya D."/>
            <person name="Tu H."/>
            <person name="Vos H."/>
            <person name="Wang M."/>
            <person name="Wolf Y.I."/>
            <person name="Yamagata H."/>
            <person name="Yamada T."/>
            <person name="Ye Y."/>
            <person name="Shaw J.R."/>
            <person name="Andrews J."/>
            <person name="Crease T.J."/>
            <person name="Tang H."/>
            <person name="Lucas S.M."/>
            <person name="Robertson H.M."/>
            <person name="Bork P."/>
            <person name="Koonin E.V."/>
            <person name="Zdobnov E.M."/>
            <person name="Grigoriev I.V."/>
            <person name="Lynch M."/>
            <person name="Boore J.L."/>
        </authorList>
    </citation>
    <scope>NUCLEOTIDE SEQUENCE [LARGE SCALE GENOMIC DNA]</scope>
</reference>
<evidence type="ECO:0000313" key="2">
    <source>
        <dbReference type="Proteomes" id="UP000000305"/>
    </source>
</evidence>
<dbReference type="PhylomeDB" id="E9HT43"/>
<organism evidence="1 2">
    <name type="scientific">Daphnia pulex</name>
    <name type="common">Water flea</name>
    <dbReference type="NCBI Taxonomy" id="6669"/>
    <lineage>
        <taxon>Eukaryota</taxon>
        <taxon>Metazoa</taxon>
        <taxon>Ecdysozoa</taxon>
        <taxon>Arthropoda</taxon>
        <taxon>Crustacea</taxon>
        <taxon>Branchiopoda</taxon>
        <taxon>Diplostraca</taxon>
        <taxon>Cladocera</taxon>
        <taxon>Anomopoda</taxon>
        <taxon>Daphniidae</taxon>
        <taxon>Daphnia</taxon>
    </lineage>
</organism>
<keyword evidence="2" id="KW-1185">Reference proteome</keyword>